<reference evidence="2" key="1">
    <citation type="submission" date="2020-03" db="EMBL/GenBank/DDBJ databases">
        <authorList>
            <person name="Weist P."/>
        </authorList>
    </citation>
    <scope>NUCLEOTIDE SEQUENCE</scope>
</reference>
<evidence type="ECO:0000256" key="1">
    <source>
        <dbReference type="SAM" id="MobiDB-lite"/>
    </source>
</evidence>
<dbReference type="EMBL" id="CADEAL010004333">
    <property type="protein sequence ID" value="CAB1457262.1"/>
    <property type="molecule type" value="Genomic_DNA"/>
</dbReference>
<dbReference type="AlphaFoldDB" id="A0A9N7ZBS1"/>
<proteinExistence type="predicted"/>
<keyword evidence="3" id="KW-1185">Reference proteome</keyword>
<name>A0A9N7ZBS1_PLEPL</name>
<evidence type="ECO:0000313" key="3">
    <source>
        <dbReference type="Proteomes" id="UP001153269"/>
    </source>
</evidence>
<protein>
    <submittedName>
        <fullName evidence="2">Uncharacterized protein</fullName>
    </submittedName>
</protein>
<gene>
    <name evidence="2" type="ORF">PLEPLA_LOCUS45084</name>
</gene>
<feature type="region of interest" description="Disordered" evidence="1">
    <location>
        <begin position="1"/>
        <end position="22"/>
    </location>
</feature>
<organism evidence="2 3">
    <name type="scientific">Pleuronectes platessa</name>
    <name type="common">European plaice</name>
    <dbReference type="NCBI Taxonomy" id="8262"/>
    <lineage>
        <taxon>Eukaryota</taxon>
        <taxon>Metazoa</taxon>
        <taxon>Chordata</taxon>
        <taxon>Craniata</taxon>
        <taxon>Vertebrata</taxon>
        <taxon>Euteleostomi</taxon>
        <taxon>Actinopterygii</taxon>
        <taxon>Neopterygii</taxon>
        <taxon>Teleostei</taxon>
        <taxon>Neoteleostei</taxon>
        <taxon>Acanthomorphata</taxon>
        <taxon>Carangaria</taxon>
        <taxon>Pleuronectiformes</taxon>
        <taxon>Pleuronectoidei</taxon>
        <taxon>Pleuronectidae</taxon>
        <taxon>Pleuronectes</taxon>
    </lineage>
</organism>
<dbReference type="Proteomes" id="UP001153269">
    <property type="component" value="Unassembled WGS sequence"/>
</dbReference>
<comment type="caution">
    <text evidence="2">The sequence shown here is derived from an EMBL/GenBank/DDBJ whole genome shotgun (WGS) entry which is preliminary data.</text>
</comment>
<accession>A0A9N7ZBS1</accession>
<feature type="region of interest" description="Disordered" evidence="1">
    <location>
        <begin position="64"/>
        <end position="88"/>
    </location>
</feature>
<evidence type="ECO:0000313" key="2">
    <source>
        <dbReference type="EMBL" id="CAB1457262.1"/>
    </source>
</evidence>
<sequence>MSVINVPHARISRDQRKRQVTAAAAGRLPLPLEKRRQVRIAPNRQLYLTAQGPRQRLAPIRQLHSAAQGPRQRPAPNRRLPIAPRRRSPLPPHRWTLLALKWQSPLAVEF</sequence>